<protein>
    <submittedName>
        <fullName evidence="2">Uncharacterized protein</fullName>
    </submittedName>
</protein>
<dbReference type="EMBL" id="BAAAZP010000067">
    <property type="protein sequence ID" value="GAA3667527.1"/>
    <property type="molecule type" value="Genomic_DNA"/>
</dbReference>
<name>A0ABP7BSJ0_9ACTN</name>
<gene>
    <name evidence="2" type="ORF">GCM10022224_034690</name>
</gene>
<sequence>MIRLPPQPPNASSGGTAIIPEPERPRRRLGLAMDGAFCVWMIWLGLIGSPRSLRACELRPRRFAIDSQLWVRKILKGSLG</sequence>
<keyword evidence="3" id="KW-1185">Reference proteome</keyword>
<comment type="caution">
    <text evidence="2">The sequence shown here is derived from an EMBL/GenBank/DDBJ whole genome shotgun (WGS) entry which is preliminary data.</text>
</comment>
<evidence type="ECO:0000313" key="2">
    <source>
        <dbReference type="EMBL" id="GAA3667527.1"/>
    </source>
</evidence>
<feature type="region of interest" description="Disordered" evidence="1">
    <location>
        <begin position="1"/>
        <end position="21"/>
    </location>
</feature>
<proteinExistence type="predicted"/>
<dbReference type="Proteomes" id="UP001500902">
    <property type="component" value="Unassembled WGS sequence"/>
</dbReference>
<evidence type="ECO:0000256" key="1">
    <source>
        <dbReference type="SAM" id="MobiDB-lite"/>
    </source>
</evidence>
<organism evidence="2 3">
    <name type="scientific">Nonomuraea antimicrobica</name>
    <dbReference type="NCBI Taxonomy" id="561173"/>
    <lineage>
        <taxon>Bacteria</taxon>
        <taxon>Bacillati</taxon>
        <taxon>Actinomycetota</taxon>
        <taxon>Actinomycetes</taxon>
        <taxon>Streptosporangiales</taxon>
        <taxon>Streptosporangiaceae</taxon>
        <taxon>Nonomuraea</taxon>
    </lineage>
</organism>
<accession>A0ABP7BSJ0</accession>
<evidence type="ECO:0000313" key="3">
    <source>
        <dbReference type="Proteomes" id="UP001500902"/>
    </source>
</evidence>
<reference evidence="3" key="1">
    <citation type="journal article" date="2019" name="Int. J. Syst. Evol. Microbiol.">
        <title>The Global Catalogue of Microorganisms (GCM) 10K type strain sequencing project: providing services to taxonomists for standard genome sequencing and annotation.</title>
        <authorList>
            <consortium name="The Broad Institute Genomics Platform"/>
            <consortium name="The Broad Institute Genome Sequencing Center for Infectious Disease"/>
            <person name="Wu L."/>
            <person name="Ma J."/>
        </authorList>
    </citation>
    <scope>NUCLEOTIDE SEQUENCE [LARGE SCALE GENOMIC DNA]</scope>
    <source>
        <strain evidence="3">JCM 16904</strain>
    </source>
</reference>